<dbReference type="GO" id="GO:0008410">
    <property type="term" value="F:CoA-transferase activity"/>
    <property type="evidence" value="ECO:0007669"/>
    <property type="project" value="InterPro"/>
</dbReference>
<sequence>MAELQAVLLARDLRDGEKAIVGTNSDVQVAACNLARSLQAPTLWWVSGPGGMVNCNEPVIRSTARTENIAWSEAMMDLPQMVDFIDWKIHFFDFAILGAIQVDRFGNINTVCVGSHDKPRLRGPGTVGISALTALARRFYVVMARHDRGSFPERVDFLNGPGFLDGGTSRTDRGLPEGGPKLVLSPFGIFDFEPVSKQMRVMSLHPGVAIEQVQKATGFELVIERTPPVTAMPTAEELRVLRENVDQTGVLRERRRA</sequence>
<keyword evidence="1" id="KW-0808">Transferase</keyword>
<dbReference type="Proteomes" id="UP000190675">
    <property type="component" value="Chromosome I"/>
</dbReference>
<dbReference type="PANTHER" id="PTHR43293:SF3">
    <property type="entry name" value="CHOLESTEROL RING-CLEAVING HYDROLASE IPDB SUBUNIT"/>
    <property type="match status" value="1"/>
</dbReference>
<dbReference type="InterPro" id="IPR037171">
    <property type="entry name" value="NagB/RpiA_transferase-like"/>
</dbReference>
<name>A0A1M5RQI6_9BRAD</name>
<gene>
    <name evidence="1" type="ORF">SAMN05444169_6702</name>
</gene>
<dbReference type="InterPro" id="IPR004165">
    <property type="entry name" value="CoA_trans_fam_I"/>
</dbReference>
<evidence type="ECO:0000313" key="2">
    <source>
        <dbReference type="Proteomes" id="UP000190675"/>
    </source>
</evidence>
<reference evidence="1 2" key="1">
    <citation type="submission" date="2016-11" db="EMBL/GenBank/DDBJ databases">
        <authorList>
            <person name="Jaros S."/>
            <person name="Januszkiewicz K."/>
            <person name="Wedrychowicz H."/>
        </authorList>
    </citation>
    <scope>NUCLEOTIDE SEQUENCE [LARGE SCALE GENOMIC DNA]</scope>
    <source>
        <strain evidence="1 2">GAS242</strain>
    </source>
</reference>
<dbReference type="PANTHER" id="PTHR43293">
    <property type="entry name" value="ACETATE COA-TRANSFERASE YDIF"/>
    <property type="match status" value="1"/>
</dbReference>
<dbReference type="Gene3D" id="3.40.1080.10">
    <property type="entry name" value="Glutaconate Coenzyme A-transferase"/>
    <property type="match status" value="1"/>
</dbReference>
<accession>A0A1M5RQI6</accession>
<organism evidence="1 2">
    <name type="scientific">Bradyrhizobium erythrophlei</name>
    <dbReference type="NCBI Taxonomy" id="1437360"/>
    <lineage>
        <taxon>Bacteria</taxon>
        <taxon>Pseudomonadati</taxon>
        <taxon>Pseudomonadota</taxon>
        <taxon>Alphaproteobacteria</taxon>
        <taxon>Hyphomicrobiales</taxon>
        <taxon>Nitrobacteraceae</taxon>
        <taxon>Bradyrhizobium</taxon>
    </lineage>
</organism>
<protein>
    <submittedName>
        <fullName evidence="1">Glutaconate CoA-transferase subunit B</fullName>
    </submittedName>
</protein>
<dbReference type="SUPFAM" id="SSF100950">
    <property type="entry name" value="NagB/RpiA/CoA transferase-like"/>
    <property type="match status" value="1"/>
</dbReference>
<proteinExistence type="predicted"/>
<evidence type="ECO:0000313" key="1">
    <source>
        <dbReference type="EMBL" id="SHH28557.1"/>
    </source>
</evidence>
<dbReference type="EMBL" id="LT670818">
    <property type="protein sequence ID" value="SHH28557.1"/>
    <property type="molecule type" value="Genomic_DNA"/>
</dbReference>
<dbReference type="AlphaFoldDB" id="A0A1M5RQI6"/>
<dbReference type="OrthoDB" id="9813111at2"/>
<dbReference type="Pfam" id="PF01144">
    <property type="entry name" value="CoA_trans"/>
    <property type="match status" value="1"/>
</dbReference>
<dbReference type="SMART" id="SM00882">
    <property type="entry name" value="CoA_trans"/>
    <property type="match status" value="1"/>
</dbReference>